<dbReference type="KEGG" id="pspw:BJG93_10045"/>
<accession>A0A1I9YL30</accession>
<dbReference type="EMBL" id="CP017561">
    <property type="protein sequence ID" value="APA87013.1"/>
    <property type="molecule type" value="Genomic_DNA"/>
</dbReference>
<reference evidence="2" key="1">
    <citation type="submission" date="2016-09" db="EMBL/GenBank/DDBJ databases">
        <title>The Complete Genome of Burkholderia sprentiae wsm5005.</title>
        <authorList>
            <person name="De Meyer S."/>
            <person name="Wang P."/>
            <person name="Terpolilli J."/>
        </authorList>
    </citation>
    <scope>NUCLEOTIDE SEQUENCE [LARGE SCALE GENOMIC DNA]</scope>
    <source>
        <strain evidence="2">WSM5005</strain>
    </source>
</reference>
<evidence type="ECO:0000313" key="3">
    <source>
        <dbReference type="Proteomes" id="UP000179860"/>
    </source>
</evidence>
<keyword evidence="2" id="KW-0378">Hydrolase</keyword>
<dbReference type="InterPro" id="IPR011856">
    <property type="entry name" value="tRNA_endonuc-like_dom_sf"/>
</dbReference>
<reference evidence="2" key="2">
    <citation type="submission" date="2021-06" db="EMBL/GenBank/DDBJ databases">
        <authorList>
            <person name="Rogers T.H."/>
            <person name="Ramsay J.P."/>
            <person name="Wang P."/>
            <person name="Terpolilli J."/>
        </authorList>
    </citation>
    <scope>NUCLEOTIDE SEQUENCE</scope>
    <source>
        <strain evidence="2">WSM5005</strain>
    </source>
</reference>
<dbReference type="SUPFAM" id="SSF52980">
    <property type="entry name" value="Restriction endonuclease-like"/>
    <property type="match status" value="1"/>
</dbReference>
<keyword evidence="2" id="KW-0255">Endonuclease</keyword>
<comment type="catalytic activity">
    <reaction evidence="1">
        <text>Endonucleolytic cleavage at a junction such as a reciprocal single-stranded crossover between two homologous DNA duplexes (Holliday junction).</text>
        <dbReference type="EC" id="3.1.21.10"/>
    </reaction>
</comment>
<evidence type="ECO:0000313" key="2">
    <source>
        <dbReference type="EMBL" id="APA87013.1"/>
    </source>
</evidence>
<organism evidence="2 3">
    <name type="scientific">Paraburkholderia sprentiae WSM5005</name>
    <dbReference type="NCBI Taxonomy" id="754502"/>
    <lineage>
        <taxon>Bacteria</taxon>
        <taxon>Pseudomonadati</taxon>
        <taxon>Pseudomonadota</taxon>
        <taxon>Betaproteobacteria</taxon>
        <taxon>Burkholderiales</taxon>
        <taxon>Burkholderiaceae</taxon>
        <taxon>Paraburkholderia</taxon>
    </lineage>
</organism>
<dbReference type="Gene3D" id="3.40.1350.10">
    <property type="match status" value="1"/>
</dbReference>
<dbReference type="OrthoDB" id="9181378at2"/>
<keyword evidence="3" id="KW-1185">Reference proteome</keyword>
<dbReference type="AlphaFoldDB" id="A0A1I9YL30"/>
<dbReference type="RefSeq" id="WP_034479854.1">
    <property type="nucleotide sequence ID" value="NZ_CP017561.2"/>
</dbReference>
<dbReference type="GO" id="GO:0008821">
    <property type="term" value="F:crossover junction DNA endonuclease activity"/>
    <property type="evidence" value="ECO:0007669"/>
    <property type="project" value="UniProtKB-EC"/>
</dbReference>
<evidence type="ECO:0000256" key="1">
    <source>
        <dbReference type="ARBA" id="ARBA00029354"/>
    </source>
</evidence>
<protein>
    <submittedName>
        <fullName evidence="2">Restriction endonuclease</fullName>
    </submittedName>
</protein>
<dbReference type="Pfam" id="PF01870">
    <property type="entry name" value="Hjc"/>
    <property type="match status" value="1"/>
</dbReference>
<name>A0A1I9YL30_9BURK</name>
<keyword evidence="2" id="KW-0540">Nuclease</keyword>
<dbReference type="InterPro" id="IPR002732">
    <property type="entry name" value="Hjc"/>
</dbReference>
<dbReference type="Proteomes" id="UP000179860">
    <property type="component" value="Chromosome 1"/>
</dbReference>
<proteinExistence type="predicted"/>
<sequence>MTKNKKSEMPVDAERLIQEVLAEIGWSADPAEVARGVRRLDIGLPAEDEFSVVCAWLGKCELLHKLDQQQVPVASRAKFQVPDLLAKFTTQTNRSPMLIEVKSKQSNTLSFRPDYLERLINYSDLVGMPLLIAWKFHSLWMLFEAKHLRKANKNFNITLGTAGQENLLGMLAGDVAYKIGAGAGIHLRFRKDSLISTKKSDDGWIEQWKMTIDDVAFSNYDGTRLTNLDSDVQSLFTAWNLEDHEEHTESHIYQRFVAGHEGIQFAHTALVKLLNWESPNDDRPHWRGLLRKEQVVASVANFSSALKSAFRQKIVSHIFHLQPQAVPDFLRLAKRGATE</sequence>
<gene>
    <name evidence="2" type="ORF">BJG93_10045</name>
</gene>
<dbReference type="GO" id="GO:0003676">
    <property type="term" value="F:nucleic acid binding"/>
    <property type="evidence" value="ECO:0007669"/>
    <property type="project" value="InterPro"/>
</dbReference>
<dbReference type="InterPro" id="IPR011335">
    <property type="entry name" value="Restrct_endonuc-II-like"/>
</dbReference>